<evidence type="ECO:0000313" key="2">
    <source>
        <dbReference type="Proteomes" id="UP001149165"/>
    </source>
</evidence>
<dbReference type="InterPro" id="IPR011042">
    <property type="entry name" value="6-blade_b-propeller_TolB-like"/>
</dbReference>
<dbReference type="Gene3D" id="2.120.10.30">
    <property type="entry name" value="TolB, C-terminal domain"/>
    <property type="match status" value="1"/>
</dbReference>
<dbReference type="AlphaFoldDB" id="A0A9W9FWW5"/>
<name>A0A9W9FWW5_9EURO</name>
<sequence length="104" mass="11640">MNFYPAPPVIQAQIYVRIPDARRCTGQPTEWKGGSALPSSEIFLEGPTYLNGNLYVTDIPYGRILKIDSRKQVSECVRYDGEPNGTAVRGDGTILVADYKQRKF</sequence>
<dbReference type="EMBL" id="JAPQKH010000003">
    <property type="protein sequence ID" value="KAJ5107937.1"/>
    <property type="molecule type" value="Genomic_DNA"/>
</dbReference>
<reference evidence="1" key="2">
    <citation type="journal article" date="2023" name="IMA Fungus">
        <title>Comparative genomic study of the Penicillium genus elucidates a diverse pangenome and 15 lateral gene transfer events.</title>
        <authorList>
            <person name="Petersen C."/>
            <person name="Sorensen T."/>
            <person name="Nielsen M.R."/>
            <person name="Sondergaard T.E."/>
            <person name="Sorensen J.L."/>
            <person name="Fitzpatrick D.A."/>
            <person name="Frisvad J.C."/>
            <person name="Nielsen K.L."/>
        </authorList>
    </citation>
    <scope>NUCLEOTIDE SEQUENCE</scope>
    <source>
        <strain evidence="1">IBT 30069</strain>
    </source>
</reference>
<dbReference type="SUPFAM" id="SSF63829">
    <property type="entry name" value="Calcium-dependent phosphotriesterase"/>
    <property type="match status" value="1"/>
</dbReference>
<organism evidence="1 2">
    <name type="scientific">Penicillium angulare</name>
    <dbReference type="NCBI Taxonomy" id="116970"/>
    <lineage>
        <taxon>Eukaryota</taxon>
        <taxon>Fungi</taxon>
        <taxon>Dikarya</taxon>
        <taxon>Ascomycota</taxon>
        <taxon>Pezizomycotina</taxon>
        <taxon>Eurotiomycetes</taxon>
        <taxon>Eurotiomycetidae</taxon>
        <taxon>Eurotiales</taxon>
        <taxon>Aspergillaceae</taxon>
        <taxon>Penicillium</taxon>
    </lineage>
</organism>
<dbReference type="Proteomes" id="UP001149165">
    <property type="component" value="Unassembled WGS sequence"/>
</dbReference>
<evidence type="ECO:0000313" key="1">
    <source>
        <dbReference type="EMBL" id="KAJ5107937.1"/>
    </source>
</evidence>
<gene>
    <name evidence="1" type="ORF">N7456_004612</name>
</gene>
<comment type="caution">
    <text evidence="1">The sequence shown here is derived from an EMBL/GenBank/DDBJ whole genome shotgun (WGS) entry which is preliminary data.</text>
</comment>
<reference evidence="1" key="1">
    <citation type="submission" date="2022-11" db="EMBL/GenBank/DDBJ databases">
        <authorList>
            <person name="Petersen C."/>
        </authorList>
    </citation>
    <scope>NUCLEOTIDE SEQUENCE</scope>
    <source>
        <strain evidence="1">IBT 30069</strain>
    </source>
</reference>
<protein>
    <recommendedName>
        <fullName evidence="3">SMP-30/Gluconolactonase/LRE-like region domain-containing protein</fullName>
    </recommendedName>
</protein>
<dbReference type="OrthoDB" id="423498at2759"/>
<keyword evidence="2" id="KW-1185">Reference proteome</keyword>
<proteinExistence type="predicted"/>
<evidence type="ECO:0008006" key="3">
    <source>
        <dbReference type="Google" id="ProtNLM"/>
    </source>
</evidence>
<accession>A0A9W9FWW5</accession>